<dbReference type="PANTHER" id="PTHR48207:SF3">
    <property type="entry name" value="SUCCINATE--HYDROXYMETHYLGLUTARATE COA-TRANSFERASE"/>
    <property type="match status" value="1"/>
</dbReference>
<gene>
    <name evidence="2" type="ORF">HNR02_001431</name>
</gene>
<name>A0A853AZB3_9PSEU</name>
<reference evidence="2 3" key="1">
    <citation type="submission" date="2020-07" db="EMBL/GenBank/DDBJ databases">
        <title>Sequencing the genomes of 1000 actinobacteria strains.</title>
        <authorList>
            <person name="Klenk H.-P."/>
        </authorList>
    </citation>
    <scope>NUCLEOTIDE SEQUENCE [LARGE SCALE GENOMIC DNA]</scope>
    <source>
        <strain evidence="2 3">DSM 104006</strain>
    </source>
</reference>
<accession>A0A853AZB3</accession>
<keyword evidence="1 2" id="KW-0808">Transferase</keyword>
<evidence type="ECO:0000256" key="1">
    <source>
        <dbReference type="ARBA" id="ARBA00022679"/>
    </source>
</evidence>
<dbReference type="Gene3D" id="3.30.1540.10">
    <property type="entry name" value="formyl-coa transferase, domain 3"/>
    <property type="match status" value="1"/>
</dbReference>
<evidence type="ECO:0000313" key="3">
    <source>
        <dbReference type="Proteomes" id="UP000549616"/>
    </source>
</evidence>
<dbReference type="GO" id="GO:0008410">
    <property type="term" value="F:CoA-transferase activity"/>
    <property type="evidence" value="ECO:0007669"/>
    <property type="project" value="TreeGrafter"/>
</dbReference>
<dbReference type="EMBL" id="JACCFK010000001">
    <property type="protein sequence ID" value="NYI88108.1"/>
    <property type="molecule type" value="Genomic_DNA"/>
</dbReference>
<keyword evidence="3" id="KW-1185">Reference proteome</keyword>
<dbReference type="AlphaFoldDB" id="A0A853AZB3"/>
<dbReference type="InterPro" id="IPR023606">
    <property type="entry name" value="CoA-Trfase_III_dom_1_sf"/>
</dbReference>
<dbReference type="Gene3D" id="3.40.50.10540">
    <property type="entry name" value="Crotonobetainyl-coa:carnitine coa-transferase, domain 1"/>
    <property type="match status" value="1"/>
</dbReference>
<dbReference type="RefSeq" id="WP_179772400.1">
    <property type="nucleotide sequence ID" value="NZ_JACCFK010000001.1"/>
</dbReference>
<dbReference type="Proteomes" id="UP000549616">
    <property type="component" value="Unassembled WGS sequence"/>
</dbReference>
<organism evidence="2 3">
    <name type="scientific">Amycolatopsis endophytica</name>
    <dbReference type="NCBI Taxonomy" id="860233"/>
    <lineage>
        <taxon>Bacteria</taxon>
        <taxon>Bacillati</taxon>
        <taxon>Actinomycetota</taxon>
        <taxon>Actinomycetes</taxon>
        <taxon>Pseudonocardiales</taxon>
        <taxon>Pseudonocardiaceae</taxon>
        <taxon>Amycolatopsis</taxon>
    </lineage>
</organism>
<dbReference type="SUPFAM" id="SSF89796">
    <property type="entry name" value="CoA-transferase family III (CaiB/BaiF)"/>
    <property type="match status" value="1"/>
</dbReference>
<dbReference type="InterPro" id="IPR050483">
    <property type="entry name" value="CoA-transferase_III_domain"/>
</dbReference>
<evidence type="ECO:0000313" key="2">
    <source>
        <dbReference type="EMBL" id="NYI88108.1"/>
    </source>
</evidence>
<dbReference type="InterPro" id="IPR003673">
    <property type="entry name" value="CoA-Trfase_fam_III"/>
</dbReference>
<dbReference type="InterPro" id="IPR044855">
    <property type="entry name" value="CoA-Trfase_III_dom3_sf"/>
</dbReference>
<sequence>MPEGLLRGCRVIDLSTLFAGPFAAMMLGDHGADVVKVEHPSGDDLRNWGHEKDGHPLFFRMVNRNKRLIAVDLHEDAGQEVIRRLLADADVLISNFRPGRLEAWGLGWPDLRRLNPRLVHAAVSGFGQTGPYSRRPGFGTIAEAMSGFAAVTGTPSGTPVLPPFGLADGIAGITTAFAVSAALWDRERTGSGVQIDTALYEPLMSVVGSHIVEYDQLGSLQERMGNAVPQIAPRNTYRTRDGHWVVLSGAAQNVAERLLRLVGGEEAVNDPRFATNPARLANREALDRLIGRWITVRPRSEVLDSMAAADVAVAPVYDASDILGDEHFRIRGSIIEVEDMDLGWVRMQGPFPAVPQRPGSVSRAIRDAIGTDTDTVLQELGYAPAEISELASSGTIARRAPTTRPCR</sequence>
<protein>
    <submittedName>
        <fullName evidence="2">Crotonobetainyl-CoA:carnitine CoA-transferase CaiB-like acyl-CoA transferase</fullName>
    </submittedName>
</protein>
<proteinExistence type="predicted"/>
<dbReference type="Pfam" id="PF02515">
    <property type="entry name" value="CoA_transf_3"/>
    <property type="match status" value="1"/>
</dbReference>
<comment type="caution">
    <text evidence="2">The sequence shown here is derived from an EMBL/GenBank/DDBJ whole genome shotgun (WGS) entry which is preliminary data.</text>
</comment>
<dbReference type="PANTHER" id="PTHR48207">
    <property type="entry name" value="SUCCINATE--HYDROXYMETHYLGLUTARATE COA-TRANSFERASE"/>
    <property type="match status" value="1"/>
</dbReference>